<dbReference type="Gene3D" id="1.20.120.160">
    <property type="entry name" value="HPT domain"/>
    <property type="match status" value="1"/>
</dbReference>
<dbReference type="Gene3D" id="3.40.50.2300">
    <property type="match status" value="2"/>
</dbReference>
<dbReference type="InterPro" id="IPR036641">
    <property type="entry name" value="HPT_dom_sf"/>
</dbReference>
<evidence type="ECO:0000259" key="18">
    <source>
        <dbReference type="PROSITE" id="PS50109"/>
    </source>
</evidence>
<comment type="caution">
    <text evidence="22">The sequence shown here is derived from an EMBL/GenBank/DDBJ whole genome shotgun (WGS) entry which is preliminary data.</text>
</comment>
<evidence type="ECO:0000256" key="17">
    <source>
        <dbReference type="SAM" id="Phobius"/>
    </source>
</evidence>
<dbReference type="PRINTS" id="PR00344">
    <property type="entry name" value="BCTRLSENSOR"/>
</dbReference>
<dbReference type="CDD" id="cd16922">
    <property type="entry name" value="HATPase_EvgS-ArcB-TorS-like"/>
    <property type="match status" value="1"/>
</dbReference>
<dbReference type="CDD" id="cd06225">
    <property type="entry name" value="HAMP"/>
    <property type="match status" value="1"/>
</dbReference>
<dbReference type="PANTHER" id="PTHR45339:SF1">
    <property type="entry name" value="HYBRID SIGNAL TRANSDUCTION HISTIDINE KINASE J"/>
    <property type="match status" value="1"/>
</dbReference>
<dbReference type="SMART" id="SM00387">
    <property type="entry name" value="HATPase_c"/>
    <property type="match status" value="1"/>
</dbReference>
<dbReference type="Gene3D" id="1.10.287.130">
    <property type="match status" value="1"/>
</dbReference>
<evidence type="ECO:0000256" key="1">
    <source>
        <dbReference type="ARBA" id="ARBA00000085"/>
    </source>
</evidence>
<dbReference type="Pfam" id="PF00512">
    <property type="entry name" value="HisKA"/>
    <property type="match status" value="1"/>
</dbReference>
<feature type="domain" description="HAMP" evidence="20">
    <location>
        <begin position="188"/>
        <end position="240"/>
    </location>
</feature>
<evidence type="ECO:0000313" key="22">
    <source>
        <dbReference type="EMBL" id="ODB97416.1"/>
    </source>
</evidence>
<evidence type="ECO:0000256" key="15">
    <source>
        <dbReference type="PROSITE-ProRule" id="PRU00110"/>
    </source>
</evidence>
<dbReference type="FunFam" id="1.10.287.130:FF:000003">
    <property type="entry name" value="Histidine kinase"/>
    <property type="match status" value="1"/>
</dbReference>
<dbReference type="SUPFAM" id="SSF47226">
    <property type="entry name" value="Histidine-containing phosphotransfer domain, HPT domain"/>
    <property type="match status" value="1"/>
</dbReference>
<keyword evidence="8 17" id="KW-0812">Transmembrane</keyword>
<dbReference type="SUPFAM" id="SSF47384">
    <property type="entry name" value="Homodimeric domain of signal transducing histidine kinase"/>
    <property type="match status" value="1"/>
</dbReference>
<feature type="domain" description="Response regulatory" evidence="19">
    <location>
        <begin position="661"/>
        <end position="778"/>
    </location>
</feature>
<keyword evidence="10" id="KW-0418">Kinase</keyword>
<dbReference type="SMART" id="SM00073">
    <property type="entry name" value="HPT"/>
    <property type="match status" value="1"/>
</dbReference>
<evidence type="ECO:0000259" key="19">
    <source>
        <dbReference type="PROSITE" id="PS50110"/>
    </source>
</evidence>
<evidence type="ECO:0000256" key="14">
    <source>
        <dbReference type="ARBA" id="ARBA00023136"/>
    </source>
</evidence>
<feature type="domain" description="Response regulatory" evidence="19">
    <location>
        <begin position="524"/>
        <end position="635"/>
    </location>
</feature>
<reference evidence="22 23" key="1">
    <citation type="submission" date="2016-03" db="EMBL/GenBank/DDBJ databases">
        <title>Chemosynthetic sulphur-oxidizing symbionts of marine invertebrate animals are capable of nitrogen fixation.</title>
        <authorList>
            <person name="Petersen J.M."/>
            <person name="Kemper A."/>
            <person name="Gruber-Vodicka H."/>
            <person name="Cardini U."/>
            <person name="Geest Mvander."/>
            <person name="Kleiner M."/>
            <person name="Bulgheresi S."/>
            <person name="Fussmann M."/>
            <person name="Herbold C."/>
            <person name="Seah B.K.B."/>
            <person name="Antony C.Paul."/>
            <person name="Liu D."/>
            <person name="Belitz A."/>
            <person name="Weber M."/>
        </authorList>
    </citation>
    <scope>NUCLEOTIDE SEQUENCE [LARGE SCALE GENOMIC DNA]</scope>
    <source>
        <strain evidence="22">G_D</strain>
    </source>
</reference>
<evidence type="ECO:0000256" key="2">
    <source>
        <dbReference type="ARBA" id="ARBA00004429"/>
    </source>
</evidence>
<dbReference type="InterPro" id="IPR003594">
    <property type="entry name" value="HATPase_dom"/>
</dbReference>
<dbReference type="InterPro" id="IPR003661">
    <property type="entry name" value="HisK_dim/P_dom"/>
</dbReference>
<dbReference type="GO" id="GO:0005886">
    <property type="term" value="C:plasma membrane"/>
    <property type="evidence" value="ECO:0007669"/>
    <property type="project" value="UniProtKB-SubCell"/>
</dbReference>
<dbReference type="Gene3D" id="6.10.340.10">
    <property type="match status" value="1"/>
</dbReference>
<dbReference type="InterPro" id="IPR019247">
    <property type="entry name" value="Histidine_kinase_BarA_N"/>
</dbReference>
<evidence type="ECO:0000256" key="7">
    <source>
        <dbReference type="ARBA" id="ARBA00022679"/>
    </source>
</evidence>
<organism evidence="22 23">
    <name type="scientific">Candidatus Thiodiazotropha endoloripes</name>
    <dbReference type="NCBI Taxonomy" id="1818881"/>
    <lineage>
        <taxon>Bacteria</taxon>
        <taxon>Pseudomonadati</taxon>
        <taxon>Pseudomonadota</taxon>
        <taxon>Gammaproteobacteria</taxon>
        <taxon>Chromatiales</taxon>
        <taxon>Sedimenticolaceae</taxon>
        <taxon>Candidatus Thiodiazotropha</taxon>
    </lineage>
</organism>
<dbReference type="PANTHER" id="PTHR45339">
    <property type="entry name" value="HYBRID SIGNAL TRANSDUCTION HISTIDINE KINASE J"/>
    <property type="match status" value="1"/>
</dbReference>
<feature type="transmembrane region" description="Helical" evidence="17">
    <location>
        <begin position="12"/>
        <end position="33"/>
    </location>
</feature>
<dbReference type="InterPro" id="IPR001789">
    <property type="entry name" value="Sig_transdc_resp-reg_receiver"/>
</dbReference>
<feature type="domain" description="HPt" evidence="21">
    <location>
        <begin position="818"/>
        <end position="913"/>
    </location>
</feature>
<dbReference type="PROSITE" id="PS50894">
    <property type="entry name" value="HPT"/>
    <property type="match status" value="1"/>
</dbReference>
<evidence type="ECO:0000256" key="12">
    <source>
        <dbReference type="ARBA" id="ARBA00022989"/>
    </source>
</evidence>
<keyword evidence="14 17" id="KW-0472">Membrane</keyword>
<dbReference type="Pfam" id="PF09984">
    <property type="entry name" value="sCache_4"/>
    <property type="match status" value="1"/>
</dbReference>
<dbReference type="PROSITE" id="PS50110">
    <property type="entry name" value="RESPONSE_REGULATORY"/>
    <property type="match status" value="2"/>
</dbReference>
<dbReference type="Gene3D" id="3.30.565.10">
    <property type="entry name" value="Histidine kinase-like ATPase, C-terminal domain"/>
    <property type="match status" value="1"/>
</dbReference>
<keyword evidence="13" id="KW-0902">Two-component regulatory system</keyword>
<dbReference type="GO" id="GO:0005524">
    <property type="term" value="F:ATP binding"/>
    <property type="evidence" value="ECO:0007669"/>
    <property type="project" value="UniProtKB-KW"/>
</dbReference>
<dbReference type="InterPro" id="IPR008207">
    <property type="entry name" value="Sig_transdc_His_kin_Hpt_dom"/>
</dbReference>
<dbReference type="STRING" id="1818881.A3196_11985"/>
<dbReference type="AlphaFoldDB" id="A0A1E2URP0"/>
<evidence type="ECO:0000259" key="20">
    <source>
        <dbReference type="PROSITE" id="PS50885"/>
    </source>
</evidence>
<comment type="caution">
    <text evidence="16">Lacks conserved residue(s) required for the propagation of feature annotation.</text>
</comment>
<dbReference type="SMART" id="SM00448">
    <property type="entry name" value="REC"/>
    <property type="match status" value="1"/>
</dbReference>
<comment type="subcellular location">
    <subcellularLocation>
        <location evidence="2">Cell inner membrane</location>
        <topology evidence="2">Multi-pass membrane protein</topology>
    </subcellularLocation>
</comment>
<dbReference type="FunFam" id="3.30.565.10:FF:000010">
    <property type="entry name" value="Sensor histidine kinase RcsC"/>
    <property type="match status" value="1"/>
</dbReference>
<keyword evidence="4" id="KW-1003">Cell membrane</keyword>
<keyword evidence="11" id="KW-0067">ATP-binding</keyword>
<evidence type="ECO:0000256" key="5">
    <source>
        <dbReference type="ARBA" id="ARBA00022519"/>
    </source>
</evidence>
<keyword evidence="5" id="KW-0997">Cell inner membrane</keyword>
<sequence length="913" mass="102008">MILTKLRSLKFQALMIGLLPAFILALMLTIYLISTQLEQLNELFNERGESIANQSAAISVYGIFTRDKTILEMSLRPVFLQDDVHSIKVFDASGALLSHMNKKVVEKSSNLTQFSAPAIYIIENIEITDYPDQLQENSTETTKSMGNVILTLSKTRLNQNKTSIIRNTIIMLVVGLVITAFFSLALSRSVINPIARLTQAVSRMRDGDLSARVPEISKGEIRSLEEGFNAMTSRILHSHETMQQQINQATAELTETMEAIEIQNVELDLAKKRALSASKAKSEFLANMSHEIRTPMNGVLGFTNLLLKTDLSQQQRDLVSTISKSAINLLDIINEILDYSKLEYGKLEPETAPFNVRECFEDPTVLLSPSAHDKGLELVLLVYSDVPEILIGDEPRIRQILVNLISNAIKFTHQGEVVIRVMIDAETNSRCILKFSITDTGIGIDNKAQNMLFESFQQADSSTSRMYGGTGLGLSICKKLAQSMNGDIELFSSLGKGSNFIVSIPLPKPSSSLNNEQAFGFHKRAFLIDNHRLSYLALKHTLESYQIEVIDGQFPIDCTADIQLIVLGFSHTEITSGIAEFEIQRLKSHCKIPILTFLSASERTVIEQFQSLSNDTYLSKPFSTSKLEESLRTIFATKARQPDFLTKQSADTTQPSLENYNILVVDDNDINLKLISTLMRGKGAIVTEAYDGLSAISKTQNNRYDLILMDIHMPKMKGTEAAEIIRRNEQDSSHTPIIALTADAVPATRNQIAESGMDGYLLKPIDEPQMWSVINTIFSQDSSDSMIVSQQQTSESVMSFSELPVRDMDKLLAITGGDQRLADEMFKQLCLELPQQLLTIKKLIDQSDWNNLKELAHKIHGSTSSCGVPALDYRVKEFEKICKQENTDQLLASYIQLEHEIERLMKYEVGDAV</sequence>
<protein>
    <recommendedName>
        <fullName evidence="3">histidine kinase</fullName>
        <ecNumber evidence="3">2.7.13.3</ecNumber>
    </recommendedName>
</protein>
<dbReference type="InterPro" id="IPR004358">
    <property type="entry name" value="Sig_transdc_His_kin-like_C"/>
</dbReference>
<evidence type="ECO:0000256" key="10">
    <source>
        <dbReference type="ARBA" id="ARBA00022777"/>
    </source>
</evidence>
<dbReference type="InterPro" id="IPR011006">
    <property type="entry name" value="CheY-like_superfamily"/>
</dbReference>
<keyword evidence="7" id="KW-0808">Transferase</keyword>
<dbReference type="SUPFAM" id="SSF158472">
    <property type="entry name" value="HAMP domain-like"/>
    <property type="match status" value="1"/>
</dbReference>
<dbReference type="InterPro" id="IPR003660">
    <property type="entry name" value="HAMP_dom"/>
</dbReference>
<feature type="modified residue" description="4-aspartylphosphate" evidence="16">
    <location>
        <position position="710"/>
    </location>
</feature>
<evidence type="ECO:0000313" key="23">
    <source>
        <dbReference type="Proteomes" id="UP000094849"/>
    </source>
</evidence>
<dbReference type="Pfam" id="PF01627">
    <property type="entry name" value="Hpt"/>
    <property type="match status" value="1"/>
</dbReference>
<dbReference type="Proteomes" id="UP000094849">
    <property type="component" value="Unassembled WGS sequence"/>
</dbReference>
<dbReference type="Pfam" id="PF02518">
    <property type="entry name" value="HATPase_c"/>
    <property type="match status" value="1"/>
</dbReference>
<dbReference type="Pfam" id="PF00072">
    <property type="entry name" value="Response_reg"/>
    <property type="match status" value="1"/>
</dbReference>
<dbReference type="PROSITE" id="PS50109">
    <property type="entry name" value="HIS_KIN"/>
    <property type="match status" value="1"/>
</dbReference>
<dbReference type="CDD" id="cd00088">
    <property type="entry name" value="HPT"/>
    <property type="match status" value="1"/>
</dbReference>
<evidence type="ECO:0000256" key="13">
    <source>
        <dbReference type="ARBA" id="ARBA00023012"/>
    </source>
</evidence>
<evidence type="ECO:0000256" key="9">
    <source>
        <dbReference type="ARBA" id="ARBA00022741"/>
    </source>
</evidence>
<evidence type="ECO:0000256" key="6">
    <source>
        <dbReference type="ARBA" id="ARBA00022553"/>
    </source>
</evidence>
<dbReference type="CDD" id="cd00082">
    <property type="entry name" value="HisKA"/>
    <property type="match status" value="1"/>
</dbReference>
<dbReference type="SMART" id="SM00388">
    <property type="entry name" value="HisKA"/>
    <property type="match status" value="1"/>
</dbReference>
<dbReference type="GO" id="GO:0000155">
    <property type="term" value="F:phosphorelay sensor kinase activity"/>
    <property type="evidence" value="ECO:0007669"/>
    <property type="project" value="InterPro"/>
</dbReference>
<name>A0A1E2URP0_9GAMM</name>
<dbReference type="Pfam" id="PF00672">
    <property type="entry name" value="HAMP"/>
    <property type="match status" value="1"/>
</dbReference>
<proteinExistence type="predicted"/>
<evidence type="ECO:0000259" key="21">
    <source>
        <dbReference type="PROSITE" id="PS50894"/>
    </source>
</evidence>
<dbReference type="InterPro" id="IPR036097">
    <property type="entry name" value="HisK_dim/P_sf"/>
</dbReference>
<evidence type="ECO:0000256" key="4">
    <source>
        <dbReference type="ARBA" id="ARBA00022475"/>
    </source>
</evidence>
<feature type="domain" description="Histidine kinase" evidence="18">
    <location>
        <begin position="287"/>
        <end position="508"/>
    </location>
</feature>
<feature type="modified residue" description="Phosphohistidine" evidence="15">
    <location>
        <position position="857"/>
    </location>
</feature>
<comment type="catalytic activity">
    <reaction evidence="1">
        <text>ATP + protein L-histidine = ADP + protein N-phospho-L-histidine.</text>
        <dbReference type="EC" id="2.7.13.3"/>
    </reaction>
</comment>
<dbReference type="EMBL" id="LVJZ01000003">
    <property type="protein sequence ID" value="ODB97416.1"/>
    <property type="molecule type" value="Genomic_DNA"/>
</dbReference>
<evidence type="ECO:0000256" key="3">
    <source>
        <dbReference type="ARBA" id="ARBA00012438"/>
    </source>
</evidence>
<keyword evidence="9" id="KW-0547">Nucleotide-binding</keyword>
<evidence type="ECO:0000256" key="8">
    <source>
        <dbReference type="ARBA" id="ARBA00022692"/>
    </source>
</evidence>
<dbReference type="InterPro" id="IPR005467">
    <property type="entry name" value="His_kinase_dom"/>
</dbReference>
<feature type="transmembrane region" description="Helical" evidence="17">
    <location>
        <begin position="164"/>
        <end position="186"/>
    </location>
</feature>
<dbReference type="SUPFAM" id="SSF55874">
    <property type="entry name" value="ATPase domain of HSP90 chaperone/DNA topoisomerase II/histidine kinase"/>
    <property type="match status" value="1"/>
</dbReference>
<keyword evidence="23" id="KW-1185">Reference proteome</keyword>
<evidence type="ECO:0000256" key="16">
    <source>
        <dbReference type="PROSITE-ProRule" id="PRU00169"/>
    </source>
</evidence>
<accession>A0A1E2URP0</accession>
<dbReference type="EC" id="2.7.13.3" evidence="3"/>
<dbReference type="CDD" id="cd17546">
    <property type="entry name" value="REC_hyHK_CKI1_RcsC-like"/>
    <property type="match status" value="1"/>
</dbReference>
<evidence type="ECO:0000256" key="11">
    <source>
        <dbReference type="ARBA" id="ARBA00022840"/>
    </source>
</evidence>
<gene>
    <name evidence="22" type="ORF">A3196_11985</name>
</gene>
<dbReference type="PROSITE" id="PS50885">
    <property type="entry name" value="HAMP"/>
    <property type="match status" value="1"/>
</dbReference>
<dbReference type="SMART" id="SM00304">
    <property type="entry name" value="HAMP"/>
    <property type="match status" value="1"/>
</dbReference>
<keyword evidence="6 16" id="KW-0597">Phosphoprotein</keyword>
<dbReference type="InterPro" id="IPR036890">
    <property type="entry name" value="HATPase_C_sf"/>
</dbReference>
<keyword evidence="12 17" id="KW-1133">Transmembrane helix</keyword>
<dbReference type="SUPFAM" id="SSF52172">
    <property type="entry name" value="CheY-like"/>
    <property type="match status" value="2"/>
</dbReference>